<dbReference type="InParanoid" id="B8LCX7"/>
<dbReference type="Proteomes" id="UP000001449">
    <property type="component" value="Chromosome 16"/>
</dbReference>
<dbReference type="HOGENOM" id="CLU_668181_0_0_1"/>
<evidence type="ECO:0008006" key="4">
    <source>
        <dbReference type="Google" id="ProtNLM"/>
    </source>
</evidence>
<dbReference type="STRING" id="35128.B8LCX7"/>
<name>B8LCX7_THAPS</name>
<evidence type="ECO:0000256" key="1">
    <source>
        <dbReference type="SAM" id="MobiDB-lite"/>
    </source>
</evidence>
<dbReference type="PaxDb" id="35128-Thaps10536"/>
<dbReference type="EMBL" id="DS999418">
    <property type="protein sequence ID" value="EED86842.1"/>
    <property type="molecule type" value="Genomic_DNA"/>
</dbReference>
<protein>
    <recommendedName>
        <fullName evidence="4">Integrase catalytic domain-containing protein</fullName>
    </recommendedName>
</protein>
<organism evidence="2 3">
    <name type="scientific">Thalassiosira pseudonana</name>
    <name type="common">Marine diatom</name>
    <name type="synonym">Cyclotella nana</name>
    <dbReference type="NCBI Taxonomy" id="35128"/>
    <lineage>
        <taxon>Eukaryota</taxon>
        <taxon>Sar</taxon>
        <taxon>Stramenopiles</taxon>
        <taxon>Ochrophyta</taxon>
        <taxon>Bacillariophyta</taxon>
        <taxon>Coscinodiscophyceae</taxon>
        <taxon>Thalassiosirophycidae</taxon>
        <taxon>Thalassiosirales</taxon>
        <taxon>Thalassiosiraceae</taxon>
        <taxon>Thalassiosira</taxon>
    </lineage>
</organism>
<dbReference type="Gene3D" id="3.30.420.10">
    <property type="entry name" value="Ribonuclease H-like superfamily/Ribonuclease H"/>
    <property type="match status" value="1"/>
</dbReference>
<evidence type="ECO:0000313" key="3">
    <source>
        <dbReference type="Proteomes" id="UP000001449"/>
    </source>
</evidence>
<evidence type="ECO:0000313" key="2">
    <source>
        <dbReference type="EMBL" id="EED86842.1"/>
    </source>
</evidence>
<sequence>MTSRPSHILLQFVDGVITELKQFWPNCKLVSGKARHSESNGGIERLHLSAETKIGNWMVQTGQTHWSVGCKLTAWEMNTQMHLGIGGQLPYRMVFGQDPRAGISRLAVDADLLSSLRTEAEIISMLNLRRDIPLEEQMFGGETAISSLHEELEGEEGGAGDVDGEGEEGGAGDVDGEGEEGGAGDVDDEGEEGGAGDVDDEGEEGGAGDVDGERQGEGGGTGDVDGEGDSAVKGGDDALDLAELEELPADECTQSGYVGKKKMLPEDVPFLPQSAEDLAVCSNIRLLWLNVLSKSYSIVDKDLLLQAKINSKFAIVDRKDMSSPWHRVVMQKLRNNVWVLIDEFGDGELARVQSTEDEGPVQEWGLYYRHPTVFDFAAAKSAVLERNMEQLEAEEKLNESPTRKRMRDEAEV</sequence>
<reference evidence="2 3" key="2">
    <citation type="journal article" date="2008" name="Nature">
        <title>The Phaeodactylum genome reveals the evolutionary history of diatom genomes.</title>
        <authorList>
            <person name="Bowler C."/>
            <person name="Allen A.E."/>
            <person name="Badger J.H."/>
            <person name="Grimwood J."/>
            <person name="Jabbari K."/>
            <person name="Kuo A."/>
            <person name="Maheswari U."/>
            <person name="Martens C."/>
            <person name="Maumus F."/>
            <person name="Otillar R.P."/>
            <person name="Rayko E."/>
            <person name="Salamov A."/>
            <person name="Vandepoele K."/>
            <person name="Beszteri B."/>
            <person name="Gruber A."/>
            <person name="Heijde M."/>
            <person name="Katinka M."/>
            <person name="Mock T."/>
            <person name="Valentin K."/>
            <person name="Verret F."/>
            <person name="Berges J.A."/>
            <person name="Brownlee C."/>
            <person name="Cadoret J.P."/>
            <person name="Chiovitti A."/>
            <person name="Choi C.J."/>
            <person name="Coesel S."/>
            <person name="De Martino A."/>
            <person name="Detter J.C."/>
            <person name="Durkin C."/>
            <person name="Falciatore A."/>
            <person name="Fournet J."/>
            <person name="Haruta M."/>
            <person name="Huysman M.J."/>
            <person name="Jenkins B.D."/>
            <person name="Jiroutova K."/>
            <person name="Jorgensen R.E."/>
            <person name="Joubert Y."/>
            <person name="Kaplan A."/>
            <person name="Kroger N."/>
            <person name="Kroth P.G."/>
            <person name="La Roche J."/>
            <person name="Lindquist E."/>
            <person name="Lommer M."/>
            <person name="Martin-Jezequel V."/>
            <person name="Lopez P.J."/>
            <person name="Lucas S."/>
            <person name="Mangogna M."/>
            <person name="McGinnis K."/>
            <person name="Medlin L.K."/>
            <person name="Montsant A."/>
            <person name="Oudot-Le Secq M.P."/>
            <person name="Napoli C."/>
            <person name="Obornik M."/>
            <person name="Parker M.S."/>
            <person name="Petit J.L."/>
            <person name="Porcel B.M."/>
            <person name="Poulsen N."/>
            <person name="Robison M."/>
            <person name="Rychlewski L."/>
            <person name="Rynearson T.A."/>
            <person name="Schmutz J."/>
            <person name="Shapiro H."/>
            <person name="Siaut M."/>
            <person name="Stanley M."/>
            <person name="Sussman M.R."/>
            <person name="Taylor A.R."/>
            <person name="Vardi A."/>
            <person name="von Dassow P."/>
            <person name="Vyverman W."/>
            <person name="Willis A."/>
            <person name="Wyrwicz L.S."/>
            <person name="Rokhsar D.S."/>
            <person name="Weissenbach J."/>
            <person name="Armbrust E.V."/>
            <person name="Green B.R."/>
            <person name="Van de Peer Y."/>
            <person name="Grigoriev I.V."/>
        </authorList>
    </citation>
    <scope>NUCLEOTIDE SEQUENCE [LARGE SCALE GENOMIC DNA]</scope>
    <source>
        <strain evidence="2 3">CCMP1335</strain>
    </source>
</reference>
<dbReference type="GO" id="GO:0003676">
    <property type="term" value="F:nucleic acid binding"/>
    <property type="evidence" value="ECO:0007669"/>
    <property type="project" value="InterPro"/>
</dbReference>
<proteinExistence type="predicted"/>
<feature type="region of interest" description="Disordered" evidence="1">
    <location>
        <begin position="392"/>
        <end position="412"/>
    </location>
</feature>
<accession>B8LCX7</accession>
<feature type="region of interest" description="Disordered" evidence="1">
    <location>
        <begin position="151"/>
        <end position="235"/>
    </location>
</feature>
<dbReference type="AlphaFoldDB" id="B8LCX7"/>
<gene>
    <name evidence="2" type="ORF">THAPSDRAFT_10536</name>
</gene>
<dbReference type="RefSeq" id="XP_002296858.1">
    <property type="nucleotide sequence ID" value="XM_002296822.1"/>
</dbReference>
<reference evidence="2 3" key="1">
    <citation type="journal article" date="2004" name="Science">
        <title>The genome of the diatom Thalassiosira pseudonana: ecology, evolution, and metabolism.</title>
        <authorList>
            <person name="Armbrust E.V."/>
            <person name="Berges J.A."/>
            <person name="Bowler C."/>
            <person name="Green B.R."/>
            <person name="Martinez D."/>
            <person name="Putnam N.H."/>
            <person name="Zhou S."/>
            <person name="Allen A.E."/>
            <person name="Apt K.E."/>
            <person name="Bechner M."/>
            <person name="Brzezinski M.A."/>
            <person name="Chaal B.K."/>
            <person name="Chiovitti A."/>
            <person name="Davis A.K."/>
            <person name="Demarest M.S."/>
            <person name="Detter J.C."/>
            <person name="Glavina T."/>
            <person name="Goodstein D."/>
            <person name="Hadi M.Z."/>
            <person name="Hellsten U."/>
            <person name="Hildebrand M."/>
            <person name="Jenkins B.D."/>
            <person name="Jurka J."/>
            <person name="Kapitonov V.V."/>
            <person name="Kroger N."/>
            <person name="Lau W.W."/>
            <person name="Lane T.W."/>
            <person name="Larimer F.W."/>
            <person name="Lippmeier J.C."/>
            <person name="Lucas S."/>
            <person name="Medina M."/>
            <person name="Montsant A."/>
            <person name="Obornik M."/>
            <person name="Parker M.S."/>
            <person name="Palenik B."/>
            <person name="Pazour G.J."/>
            <person name="Richardson P.M."/>
            <person name="Rynearson T.A."/>
            <person name="Saito M.A."/>
            <person name="Schwartz D.C."/>
            <person name="Thamatrakoln K."/>
            <person name="Valentin K."/>
            <person name="Vardi A."/>
            <person name="Wilkerson F.P."/>
            <person name="Rokhsar D.S."/>
        </authorList>
    </citation>
    <scope>NUCLEOTIDE SEQUENCE [LARGE SCALE GENOMIC DNA]</scope>
    <source>
        <strain evidence="2 3">CCMP1335</strain>
    </source>
</reference>
<dbReference type="GeneID" id="7442590"/>
<feature type="compositionally biased region" description="Acidic residues" evidence="1">
    <location>
        <begin position="152"/>
        <end position="206"/>
    </location>
</feature>
<keyword evidence="3" id="KW-1185">Reference proteome</keyword>
<dbReference type="KEGG" id="tps:THAPSDRAFT_10536"/>
<dbReference type="InterPro" id="IPR036397">
    <property type="entry name" value="RNaseH_sf"/>
</dbReference>